<proteinExistence type="predicted"/>
<organism evidence="1">
    <name type="scientific">marine sediment metagenome</name>
    <dbReference type="NCBI Taxonomy" id="412755"/>
    <lineage>
        <taxon>unclassified sequences</taxon>
        <taxon>metagenomes</taxon>
        <taxon>ecological metagenomes</taxon>
    </lineage>
</organism>
<dbReference type="AlphaFoldDB" id="X1KJN5"/>
<dbReference type="EMBL" id="BARV01010044">
    <property type="protein sequence ID" value="GAI07267.1"/>
    <property type="molecule type" value="Genomic_DNA"/>
</dbReference>
<comment type="caution">
    <text evidence="1">The sequence shown here is derived from an EMBL/GenBank/DDBJ whole genome shotgun (WGS) entry which is preliminary data.</text>
</comment>
<protein>
    <submittedName>
        <fullName evidence="1">Uncharacterized protein</fullName>
    </submittedName>
</protein>
<gene>
    <name evidence="1" type="ORF">S06H3_19590</name>
</gene>
<name>X1KJN5_9ZZZZ</name>
<evidence type="ECO:0000313" key="1">
    <source>
        <dbReference type="EMBL" id="GAI07267.1"/>
    </source>
</evidence>
<feature type="non-terminal residue" evidence="1">
    <location>
        <position position="1"/>
    </location>
</feature>
<accession>X1KJN5</accession>
<reference evidence="1" key="1">
    <citation type="journal article" date="2014" name="Front. Microbiol.">
        <title>High frequency of phylogenetically diverse reductive dehalogenase-homologous genes in deep subseafloor sedimentary metagenomes.</title>
        <authorList>
            <person name="Kawai M."/>
            <person name="Futagami T."/>
            <person name="Toyoda A."/>
            <person name="Takaki Y."/>
            <person name="Nishi S."/>
            <person name="Hori S."/>
            <person name="Arai W."/>
            <person name="Tsubouchi T."/>
            <person name="Morono Y."/>
            <person name="Uchiyama I."/>
            <person name="Ito T."/>
            <person name="Fujiyama A."/>
            <person name="Inagaki F."/>
            <person name="Takami H."/>
        </authorList>
    </citation>
    <scope>NUCLEOTIDE SEQUENCE</scope>
    <source>
        <strain evidence="1">Expedition CK06-06</strain>
    </source>
</reference>
<sequence length="59" mass="6678">AKKIGGMRQAAVIMTKATCRSVQDMDRKSTLHYCDDGFSILLSEQDTADFGPQRWVDQR</sequence>